<dbReference type="Proteomes" id="UP000315759">
    <property type="component" value="Unassembled WGS sequence"/>
</dbReference>
<dbReference type="PANTHER" id="PTHR39337:SF1">
    <property type="entry name" value="BLR5642 PROTEIN"/>
    <property type="match status" value="1"/>
</dbReference>
<keyword evidence="2" id="KW-1185">Reference proteome</keyword>
<accession>A0A544VWD3</accession>
<dbReference type="AlphaFoldDB" id="A0A544VWD3"/>
<proteinExistence type="predicted"/>
<gene>
    <name evidence="1" type="ORF">D8S82_22360</name>
</gene>
<comment type="caution">
    <text evidence="1">The sequence shown here is derived from an EMBL/GenBank/DDBJ whole genome shotgun (WGS) entry which is preliminary data.</text>
</comment>
<protein>
    <submittedName>
        <fullName evidence="1">DUF488 domain-containing protein</fullName>
    </submittedName>
</protein>
<dbReference type="PANTHER" id="PTHR39337">
    <property type="entry name" value="BLR5642 PROTEIN"/>
    <property type="match status" value="1"/>
</dbReference>
<dbReference type="Pfam" id="PF04343">
    <property type="entry name" value="DUF488"/>
    <property type="match status" value="1"/>
</dbReference>
<sequence>MGASDTTTTARVVATGTMVSIGYEGKTVGDLVAQLLEQDVRVLVDVRLTPLSRKPGLSKTKLSEALAVVGIGYVHHRALGNPKDNRAGFRAGEPESRARYRDVLDSAAATDALAHVCELLDGGAVALLCFEDDHAECHRDIVVRRLMRARPDAAVVHV</sequence>
<evidence type="ECO:0000313" key="2">
    <source>
        <dbReference type="Proteomes" id="UP000315759"/>
    </source>
</evidence>
<dbReference type="InterPro" id="IPR007438">
    <property type="entry name" value="DUF488"/>
</dbReference>
<reference evidence="1 2" key="1">
    <citation type="submission" date="2018-10" db="EMBL/GenBank/DDBJ databases">
        <title>Draft genome of Mycobacterium hodleri strain B.</title>
        <authorList>
            <person name="Amande T.J."/>
            <person name="Mcgenity T.J."/>
        </authorList>
    </citation>
    <scope>NUCLEOTIDE SEQUENCE [LARGE SCALE GENOMIC DNA]</scope>
    <source>
        <strain evidence="1 2">B</strain>
    </source>
</reference>
<name>A0A544VWD3_9MYCO</name>
<organism evidence="1 2">
    <name type="scientific">Mycolicibacterium hodleri</name>
    <dbReference type="NCBI Taxonomy" id="49897"/>
    <lineage>
        <taxon>Bacteria</taxon>
        <taxon>Bacillati</taxon>
        <taxon>Actinomycetota</taxon>
        <taxon>Actinomycetes</taxon>
        <taxon>Mycobacteriales</taxon>
        <taxon>Mycobacteriaceae</taxon>
        <taxon>Mycolicibacterium</taxon>
    </lineage>
</organism>
<dbReference type="EMBL" id="VIFX01000032">
    <property type="protein sequence ID" value="TQR84294.1"/>
    <property type="molecule type" value="Genomic_DNA"/>
</dbReference>
<evidence type="ECO:0000313" key="1">
    <source>
        <dbReference type="EMBL" id="TQR84294.1"/>
    </source>
</evidence>